<organism evidence="1">
    <name type="scientific">Arundo donax</name>
    <name type="common">Giant reed</name>
    <name type="synonym">Donax arundinaceus</name>
    <dbReference type="NCBI Taxonomy" id="35708"/>
    <lineage>
        <taxon>Eukaryota</taxon>
        <taxon>Viridiplantae</taxon>
        <taxon>Streptophyta</taxon>
        <taxon>Embryophyta</taxon>
        <taxon>Tracheophyta</taxon>
        <taxon>Spermatophyta</taxon>
        <taxon>Magnoliopsida</taxon>
        <taxon>Liliopsida</taxon>
        <taxon>Poales</taxon>
        <taxon>Poaceae</taxon>
        <taxon>PACMAD clade</taxon>
        <taxon>Arundinoideae</taxon>
        <taxon>Arundineae</taxon>
        <taxon>Arundo</taxon>
    </lineage>
</organism>
<evidence type="ECO:0000313" key="1">
    <source>
        <dbReference type="EMBL" id="JAE32149.1"/>
    </source>
</evidence>
<proteinExistence type="predicted"/>
<protein>
    <submittedName>
        <fullName evidence="1">Uncharacterized protein</fullName>
    </submittedName>
</protein>
<sequence length="48" mass="5689">MVPDCNVAFSCKLCSDKRYHRPCLAFRNDDWQFATPSSRQPLETFFPY</sequence>
<reference evidence="1" key="1">
    <citation type="submission" date="2014-09" db="EMBL/GenBank/DDBJ databases">
        <authorList>
            <person name="Magalhaes I.L.F."/>
            <person name="Oliveira U."/>
            <person name="Santos F.R."/>
            <person name="Vidigal T.H.D.A."/>
            <person name="Brescovit A.D."/>
            <person name="Santos A.J."/>
        </authorList>
    </citation>
    <scope>NUCLEOTIDE SEQUENCE</scope>
    <source>
        <tissue evidence="1">Shoot tissue taken approximately 20 cm above the soil surface</tissue>
    </source>
</reference>
<dbReference type="AlphaFoldDB" id="A0A0A9H8N4"/>
<name>A0A0A9H8N4_ARUDO</name>
<dbReference type="EMBL" id="GBRH01165747">
    <property type="protein sequence ID" value="JAE32149.1"/>
    <property type="molecule type" value="Transcribed_RNA"/>
</dbReference>
<reference evidence="1" key="2">
    <citation type="journal article" date="2015" name="Data Brief">
        <title>Shoot transcriptome of the giant reed, Arundo donax.</title>
        <authorList>
            <person name="Barrero R.A."/>
            <person name="Guerrero F.D."/>
            <person name="Moolhuijzen P."/>
            <person name="Goolsby J.A."/>
            <person name="Tidwell J."/>
            <person name="Bellgard S.E."/>
            <person name="Bellgard M.I."/>
        </authorList>
    </citation>
    <scope>NUCLEOTIDE SEQUENCE</scope>
    <source>
        <tissue evidence="1">Shoot tissue taken approximately 20 cm above the soil surface</tissue>
    </source>
</reference>
<accession>A0A0A9H8N4</accession>